<keyword evidence="4" id="KW-1185">Reference proteome</keyword>
<dbReference type="OrthoDB" id="10062329at2759"/>
<feature type="domain" description="ISXO2-like transposase" evidence="1">
    <location>
        <begin position="11"/>
        <end position="73"/>
    </location>
</feature>
<dbReference type="EMBL" id="AMQM01006538">
    <property type="status" value="NOT_ANNOTATED_CDS"/>
    <property type="molecule type" value="Genomic_DNA"/>
</dbReference>
<dbReference type="HOGENOM" id="CLU_2694895_0_0_1"/>
<dbReference type="GeneID" id="20216543"/>
<gene>
    <name evidence="3" type="primary">20216543</name>
    <name evidence="2" type="ORF">HELRODRAFT_85927</name>
</gene>
<dbReference type="InterPro" id="IPR053164">
    <property type="entry name" value="IS1016-like_transposase"/>
</dbReference>
<dbReference type="CTD" id="20216543"/>
<dbReference type="EMBL" id="KB097487">
    <property type="protein sequence ID" value="ESN96922.1"/>
    <property type="molecule type" value="Genomic_DNA"/>
</dbReference>
<evidence type="ECO:0000259" key="1">
    <source>
        <dbReference type="Pfam" id="PF12762"/>
    </source>
</evidence>
<organism evidence="3 4">
    <name type="scientific">Helobdella robusta</name>
    <name type="common">Californian leech</name>
    <dbReference type="NCBI Taxonomy" id="6412"/>
    <lineage>
        <taxon>Eukaryota</taxon>
        <taxon>Metazoa</taxon>
        <taxon>Spiralia</taxon>
        <taxon>Lophotrochozoa</taxon>
        <taxon>Annelida</taxon>
        <taxon>Clitellata</taxon>
        <taxon>Hirudinea</taxon>
        <taxon>Rhynchobdellida</taxon>
        <taxon>Glossiphoniidae</taxon>
        <taxon>Helobdella</taxon>
    </lineage>
</organism>
<reference evidence="2 4" key="2">
    <citation type="journal article" date="2013" name="Nature">
        <title>Insights into bilaterian evolution from three spiralian genomes.</title>
        <authorList>
            <person name="Simakov O."/>
            <person name="Marletaz F."/>
            <person name="Cho S.J."/>
            <person name="Edsinger-Gonzales E."/>
            <person name="Havlak P."/>
            <person name="Hellsten U."/>
            <person name="Kuo D.H."/>
            <person name="Larsson T."/>
            <person name="Lv J."/>
            <person name="Arendt D."/>
            <person name="Savage R."/>
            <person name="Osoegawa K."/>
            <person name="de Jong P."/>
            <person name="Grimwood J."/>
            <person name="Chapman J.A."/>
            <person name="Shapiro H."/>
            <person name="Aerts A."/>
            <person name="Otillar R.P."/>
            <person name="Terry A.Y."/>
            <person name="Boore J.L."/>
            <person name="Grigoriev I.V."/>
            <person name="Lindberg D.R."/>
            <person name="Seaver E.C."/>
            <person name="Weisblat D.A."/>
            <person name="Putnam N.H."/>
            <person name="Rokhsar D.S."/>
        </authorList>
    </citation>
    <scope>NUCLEOTIDE SEQUENCE</scope>
</reference>
<dbReference type="Pfam" id="PF12762">
    <property type="entry name" value="DDE_Tnp_IS1595"/>
    <property type="match status" value="1"/>
</dbReference>
<dbReference type="PANTHER" id="PTHR47163:SF2">
    <property type="entry name" value="SI:DKEY-17M8.2"/>
    <property type="match status" value="1"/>
</dbReference>
<dbReference type="InterPro" id="IPR024445">
    <property type="entry name" value="Tnp_ISXO2-like"/>
</dbReference>
<accession>T1G646</accession>
<proteinExistence type="predicted"/>
<reference evidence="4" key="1">
    <citation type="submission" date="2012-12" db="EMBL/GenBank/DDBJ databases">
        <authorList>
            <person name="Hellsten U."/>
            <person name="Grimwood J."/>
            <person name="Chapman J.A."/>
            <person name="Shapiro H."/>
            <person name="Aerts A."/>
            <person name="Otillar R.P."/>
            <person name="Terry A.Y."/>
            <person name="Boore J.L."/>
            <person name="Simakov O."/>
            <person name="Marletaz F."/>
            <person name="Cho S.-J."/>
            <person name="Edsinger-Gonzales E."/>
            <person name="Havlak P."/>
            <person name="Kuo D.-H."/>
            <person name="Larsson T."/>
            <person name="Lv J."/>
            <person name="Arendt D."/>
            <person name="Savage R."/>
            <person name="Osoegawa K."/>
            <person name="de Jong P."/>
            <person name="Lindberg D.R."/>
            <person name="Seaver E.C."/>
            <person name="Weisblat D.A."/>
            <person name="Putnam N.H."/>
            <person name="Grigoriev I.V."/>
            <person name="Rokhsar D.S."/>
        </authorList>
    </citation>
    <scope>NUCLEOTIDE SEQUENCE</scope>
</reference>
<protein>
    <recommendedName>
        <fullName evidence="1">ISXO2-like transposase domain-containing protein</fullName>
    </recommendedName>
</protein>
<dbReference type="KEGG" id="hro:HELRODRAFT_85927"/>
<dbReference type="PANTHER" id="PTHR47163">
    <property type="entry name" value="DDE_TNP_IS1595 DOMAIN-CONTAINING PROTEIN"/>
    <property type="match status" value="1"/>
</dbReference>
<evidence type="ECO:0000313" key="3">
    <source>
        <dbReference type="EnsemblMetazoa" id="HelroP85927"/>
    </source>
</evidence>
<evidence type="ECO:0000313" key="4">
    <source>
        <dbReference type="Proteomes" id="UP000015101"/>
    </source>
</evidence>
<dbReference type="InParanoid" id="T1G646"/>
<sequence>MKYNSILIILGTTVWTDQWTAYNRITALTGLAHQTINHSITFRAVNGMHTNGVENLWQCAKQKFKKMNGTCDAHIQS</sequence>
<dbReference type="AlphaFoldDB" id="T1G646"/>
<name>T1G646_HELRO</name>
<dbReference type="EnsemblMetazoa" id="HelroT85927">
    <property type="protein sequence ID" value="HelroP85927"/>
    <property type="gene ID" value="HelroG85927"/>
</dbReference>
<evidence type="ECO:0000313" key="2">
    <source>
        <dbReference type="EMBL" id="ESN96922.1"/>
    </source>
</evidence>
<dbReference type="STRING" id="6412.T1G646"/>
<dbReference type="Proteomes" id="UP000015101">
    <property type="component" value="Unassembled WGS sequence"/>
</dbReference>
<reference evidence="3" key="3">
    <citation type="submission" date="2015-06" db="UniProtKB">
        <authorList>
            <consortium name="EnsemblMetazoa"/>
        </authorList>
    </citation>
    <scope>IDENTIFICATION</scope>
</reference>
<dbReference type="RefSeq" id="XP_009024923.1">
    <property type="nucleotide sequence ID" value="XM_009026675.1"/>
</dbReference>